<feature type="transmembrane region" description="Helical" evidence="1">
    <location>
        <begin position="21"/>
        <end position="46"/>
    </location>
</feature>
<dbReference type="OrthoDB" id="2466996at2"/>
<proteinExistence type="predicted"/>
<dbReference type="Proteomes" id="UP000012081">
    <property type="component" value="Unassembled WGS sequence"/>
</dbReference>
<gene>
    <name evidence="2" type="ORF">I532_17603</name>
</gene>
<evidence type="ECO:0000313" key="2">
    <source>
        <dbReference type="EMBL" id="EMT51392.1"/>
    </source>
</evidence>
<keyword evidence="1" id="KW-1133">Transmembrane helix</keyword>
<keyword evidence="1" id="KW-0472">Membrane</keyword>
<reference evidence="2 3" key="1">
    <citation type="submission" date="2013-03" db="EMBL/GenBank/DDBJ databases">
        <title>Assembly of a new bacterial strain Brevibacillus borstelensis AK1.</title>
        <authorList>
            <person name="Rajan I."/>
            <person name="PoliReddy D."/>
            <person name="Sugumar T."/>
            <person name="Rathinam K."/>
            <person name="Alqarawi S."/>
            <person name="Khalil A.B."/>
            <person name="Sivakumar N."/>
        </authorList>
    </citation>
    <scope>NUCLEOTIDE SEQUENCE [LARGE SCALE GENOMIC DNA]</scope>
    <source>
        <strain evidence="2 3">AK1</strain>
    </source>
</reference>
<dbReference type="STRING" id="1300222.I532_17603"/>
<comment type="caution">
    <text evidence="2">The sequence shown here is derived from an EMBL/GenBank/DDBJ whole genome shotgun (WGS) entry which is preliminary data.</text>
</comment>
<keyword evidence="3" id="KW-1185">Reference proteome</keyword>
<sequence length="216" mass="24124">MIERRSGQRPKKERLRLAEQWAGGIFLLGLTASLWVQPAGTYSWMWKGVKDTGNQFAIGLLDITSSVFGEKWRVIEGGNQAVDLSRMIPGDARQLEATLSSGESDLEFIYKIVAEVKEAGKPEDVQKLEEVLRIRIESGGSVIYDGLVRGLHQEQPGLKHVNGTEEHFSPHQRSKTFAITVYLPKEGVDHSFQAMKGNLEIRFLAKQATLDAIFAE</sequence>
<name>M8DDD0_9BACL</name>
<organism evidence="2 3">
    <name type="scientific">Brevibacillus borstelensis AK1</name>
    <dbReference type="NCBI Taxonomy" id="1300222"/>
    <lineage>
        <taxon>Bacteria</taxon>
        <taxon>Bacillati</taxon>
        <taxon>Bacillota</taxon>
        <taxon>Bacilli</taxon>
        <taxon>Bacillales</taxon>
        <taxon>Paenibacillaceae</taxon>
        <taxon>Brevibacillus</taxon>
    </lineage>
</organism>
<dbReference type="RefSeq" id="WP_003389848.1">
    <property type="nucleotide sequence ID" value="NZ_APBN01000008.1"/>
</dbReference>
<dbReference type="AlphaFoldDB" id="M8DDD0"/>
<accession>M8DDD0</accession>
<evidence type="ECO:0000313" key="3">
    <source>
        <dbReference type="Proteomes" id="UP000012081"/>
    </source>
</evidence>
<evidence type="ECO:0000256" key="1">
    <source>
        <dbReference type="SAM" id="Phobius"/>
    </source>
</evidence>
<keyword evidence="1" id="KW-0812">Transmembrane</keyword>
<protein>
    <submittedName>
        <fullName evidence="2">Uncharacterized protein</fullName>
    </submittedName>
</protein>
<dbReference type="EMBL" id="APBN01000008">
    <property type="protein sequence ID" value="EMT51392.1"/>
    <property type="molecule type" value="Genomic_DNA"/>
</dbReference>
<dbReference type="PATRIC" id="fig|1300222.3.peg.3689"/>